<reference evidence="11 12" key="1">
    <citation type="submission" date="2017-02" db="UniProtKB">
        <authorList>
            <consortium name="WormBaseParasite"/>
        </authorList>
    </citation>
    <scope>IDENTIFICATION</scope>
</reference>
<dbReference type="WBParaSite" id="HNAJ_0001224201-mRNA-1">
    <property type="protein sequence ID" value="HNAJ_0001224201-mRNA-1"/>
    <property type="gene ID" value="HNAJ_0001224201"/>
</dbReference>
<evidence type="ECO:0000313" key="9">
    <source>
        <dbReference type="EMBL" id="VDO12508.1"/>
    </source>
</evidence>
<evidence type="ECO:0000256" key="4">
    <source>
        <dbReference type="ARBA" id="ARBA00029885"/>
    </source>
</evidence>
<evidence type="ECO:0000256" key="2">
    <source>
        <dbReference type="ARBA" id="ARBA00012520"/>
    </source>
</evidence>
<dbReference type="GO" id="GO:0000290">
    <property type="term" value="P:deadenylation-dependent decapping of nuclear-transcribed mRNA"/>
    <property type="evidence" value="ECO:0007669"/>
    <property type="project" value="InterPro"/>
</dbReference>
<feature type="region of interest" description="Disordered" evidence="7">
    <location>
        <begin position="93"/>
        <end position="116"/>
    </location>
</feature>
<dbReference type="EC" id="3.6.1.59" evidence="2"/>
<dbReference type="Proteomes" id="UP000278807">
    <property type="component" value="Unassembled WGS sequence"/>
</dbReference>
<dbReference type="GO" id="GO:0140932">
    <property type="term" value="F:5'-(N(7)-methyl 5'-triphosphoguanosine)-[mRNA] diphosphatase activity"/>
    <property type="evidence" value="ECO:0007669"/>
    <property type="project" value="UniProtKB-EC"/>
</dbReference>
<comment type="catalytic activity">
    <reaction evidence="6">
        <text>a 5'-end (N(7)-methyl 5'-triphosphoguanosine)-ribonucleoside in mRNA + H2O = N(7)-methyl-GMP + a 5'-end diphospho-ribonucleoside in mRNA + 2 H(+)</text>
        <dbReference type="Rhea" id="RHEA:65388"/>
        <dbReference type="Rhea" id="RHEA-COMP:17165"/>
        <dbReference type="Rhea" id="RHEA-COMP:17167"/>
        <dbReference type="ChEBI" id="CHEBI:15377"/>
        <dbReference type="ChEBI" id="CHEBI:15378"/>
        <dbReference type="ChEBI" id="CHEBI:58285"/>
        <dbReference type="ChEBI" id="CHEBI:156461"/>
        <dbReference type="ChEBI" id="CHEBI:167616"/>
        <dbReference type="EC" id="3.6.1.59"/>
    </reaction>
</comment>
<dbReference type="Pfam" id="PF05652">
    <property type="entry name" value="DcpS"/>
    <property type="match status" value="1"/>
</dbReference>
<dbReference type="STRING" id="102285.A0A0R3T4N6"/>
<dbReference type="InterPro" id="IPR008594">
    <property type="entry name" value="DcpS/DCS2"/>
</dbReference>
<evidence type="ECO:0000313" key="11">
    <source>
        <dbReference type="WBParaSite" id="HNAJ_0000202401-mRNA-1"/>
    </source>
</evidence>
<dbReference type="PANTHER" id="PTHR12978:SF0">
    <property type="entry name" value="M7GPPPX DIPHOSPHATASE"/>
    <property type="match status" value="1"/>
</dbReference>
<evidence type="ECO:0000256" key="7">
    <source>
        <dbReference type="SAM" id="MobiDB-lite"/>
    </source>
</evidence>
<gene>
    <name evidence="9" type="ORF">HNAJ_LOCUS12229</name>
    <name evidence="8" type="ORF">HNAJ_LOCUS2023</name>
</gene>
<dbReference type="SUPFAM" id="SSF102860">
    <property type="entry name" value="mRNA decapping enzyme DcpS N-terminal domain"/>
    <property type="match status" value="1"/>
</dbReference>
<name>A0A0R3T4N6_RODNA</name>
<dbReference type="Gene3D" id="3.30.200.40">
    <property type="entry name" value="Scavenger mRNA decapping enzyme, N-terminal domain"/>
    <property type="match status" value="1"/>
</dbReference>
<accession>A0A0R3T4N6</accession>
<keyword evidence="10" id="KW-1185">Reference proteome</keyword>
<evidence type="ECO:0000313" key="8">
    <source>
        <dbReference type="EMBL" id="VDN97882.1"/>
    </source>
</evidence>
<organism evidence="11">
    <name type="scientific">Rodentolepis nana</name>
    <name type="common">Dwarf tapeworm</name>
    <name type="synonym">Hymenolepis nana</name>
    <dbReference type="NCBI Taxonomy" id="102285"/>
    <lineage>
        <taxon>Eukaryota</taxon>
        <taxon>Metazoa</taxon>
        <taxon>Spiralia</taxon>
        <taxon>Lophotrochozoa</taxon>
        <taxon>Platyhelminthes</taxon>
        <taxon>Cestoda</taxon>
        <taxon>Eucestoda</taxon>
        <taxon>Cyclophyllidea</taxon>
        <taxon>Hymenolepididae</taxon>
        <taxon>Rodentolepis</taxon>
    </lineage>
</organism>
<evidence type="ECO:0000256" key="6">
    <source>
        <dbReference type="ARBA" id="ARBA00048222"/>
    </source>
</evidence>
<evidence type="ECO:0000256" key="3">
    <source>
        <dbReference type="ARBA" id="ARBA00015636"/>
    </source>
</evidence>
<dbReference type="PANTHER" id="PTHR12978">
    <property type="entry name" value="HISTIDINE TRIAD HIT PROTEIN MEMBER"/>
    <property type="match status" value="1"/>
</dbReference>
<dbReference type="AlphaFoldDB" id="A0A0R3T4N6"/>
<dbReference type="GO" id="GO:0005634">
    <property type="term" value="C:nucleus"/>
    <property type="evidence" value="ECO:0007669"/>
    <property type="project" value="TreeGrafter"/>
</dbReference>
<dbReference type="Gene3D" id="3.30.428.10">
    <property type="entry name" value="HIT-like"/>
    <property type="match status" value="1"/>
</dbReference>
<evidence type="ECO:0000256" key="1">
    <source>
        <dbReference type="ARBA" id="ARBA00010208"/>
    </source>
</evidence>
<comment type="similarity">
    <text evidence="1">Belongs to the HIT family.</text>
</comment>
<dbReference type="EMBL" id="UZAE01014125">
    <property type="protein sequence ID" value="VDO12508.1"/>
    <property type="molecule type" value="Genomic_DNA"/>
</dbReference>
<dbReference type="SUPFAM" id="SSF54197">
    <property type="entry name" value="HIT-like"/>
    <property type="match status" value="1"/>
</dbReference>
<dbReference type="InterPro" id="IPR036265">
    <property type="entry name" value="HIT-like_sf"/>
</dbReference>
<sequence>MQLNDCEEAHLRFLSLISFITNRDVCAQLHLHSFENSLSCELEVWAPLLANCSYPEGVLCCKNLTTPIGIVPKTRVRETDVIALEIDFQQTNNSASPLKRRRTSESKSPEINSASYSPSNTQILRVLRNDTRNKTICLHVKFKDSLEEDGIVILQKSPFPSEVSALCSAKIGATYVEENPDTVTSNQVDFPEWKVEDVVNNDIYYRSSVMTGLEGVNKVSMTVIHPAAPQHFAKYSSSNRQIVQETPKVYQSVVLPFLESNPKDLGWVENILNGTAEVERVLFTDEDPSLGFTLVLDYRWDEKDLKELHALALARDAGLMCLRDLRACHLPMLKKMLADGRKRLVEKYSGEEGREECLRQDQIVAYFHYPPTFYRLHMHFIHVDSSADGGTQVGKAYLAEDVIANIELKSDYYAERTIPIYLHDTHPFLMAIRRAEQK</sequence>
<evidence type="ECO:0000313" key="12">
    <source>
        <dbReference type="WBParaSite" id="HNAJ_0001224201-mRNA-1"/>
    </source>
</evidence>
<dbReference type="GO" id="GO:0000932">
    <property type="term" value="C:P-body"/>
    <property type="evidence" value="ECO:0007669"/>
    <property type="project" value="TreeGrafter"/>
</dbReference>
<evidence type="ECO:0000313" key="10">
    <source>
        <dbReference type="Proteomes" id="UP000278807"/>
    </source>
</evidence>
<reference evidence="8 10" key="2">
    <citation type="submission" date="2018-11" db="EMBL/GenBank/DDBJ databases">
        <authorList>
            <consortium name="Pathogen Informatics"/>
        </authorList>
    </citation>
    <scope>NUCLEOTIDE SEQUENCE [LARGE SCALE GENOMIC DNA]</scope>
</reference>
<dbReference type="Pfam" id="PF11969">
    <property type="entry name" value="DcpS_C"/>
    <property type="match status" value="1"/>
</dbReference>
<dbReference type="InterPro" id="IPR011145">
    <property type="entry name" value="Scavenger_mRNA_decap_enz_N"/>
</dbReference>
<dbReference type="EMBL" id="UZAE01000904">
    <property type="protein sequence ID" value="VDN97882.1"/>
    <property type="molecule type" value="Genomic_DNA"/>
</dbReference>
<evidence type="ECO:0000256" key="5">
    <source>
        <dbReference type="ARBA" id="ARBA00030609"/>
    </source>
</evidence>
<dbReference type="WBParaSite" id="HNAJ_0000202401-mRNA-1">
    <property type="protein sequence ID" value="HNAJ_0000202401-mRNA-1"/>
    <property type="gene ID" value="HNAJ_0000202401"/>
</dbReference>
<protein>
    <recommendedName>
        <fullName evidence="3">m7GpppX diphosphatase</fullName>
        <ecNumber evidence="2">3.6.1.59</ecNumber>
    </recommendedName>
    <alternativeName>
        <fullName evidence="5">Decapping scavenger enzyme</fullName>
    </alternativeName>
    <alternativeName>
        <fullName evidence="4">Scavenger mRNA-decapping enzyme DcpS</fullName>
    </alternativeName>
</protein>
<proteinExistence type="inferred from homology"/>
<dbReference type="GO" id="GO:0000340">
    <property type="term" value="F:RNA 7-methylguanosine cap binding"/>
    <property type="evidence" value="ECO:0007669"/>
    <property type="project" value="TreeGrafter"/>
</dbReference>
<dbReference type="Gene3D" id="2.30.30.100">
    <property type="match status" value="1"/>
</dbReference>
<dbReference type="OrthoDB" id="10264956at2759"/>